<name>A0A2H3CEC9_ARMGA</name>
<dbReference type="InParanoid" id="A0A2H3CEC9"/>
<evidence type="ECO:0000313" key="3">
    <source>
        <dbReference type="Proteomes" id="UP000217790"/>
    </source>
</evidence>
<keyword evidence="3" id="KW-1185">Reference proteome</keyword>
<dbReference type="AlphaFoldDB" id="A0A2H3CEC9"/>
<dbReference type="EMBL" id="KZ293730">
    <property type="protein sequence ID" value="PBK81411.1"/>
    <property type="molecule type" value="Genomic_DNA"/>
</dbReference>
<evidence type="ECO:0000313" key="2">
    <source>
        <dbReference type="EMBL" id="PBK81411.1"/>
    </source>
</evidence>
<feature type="region of interest" description="Disordered" evidence="1">
    <location>
        <begin position="45"/>
        <end position="71"/>
    </location>
</feature>
<sequence length="71" mass="7814">MPTEGNEIPGRSQAGIHKPSFKVSICERSFLSPTVLALPSLIDDVVGKLPPKKRKTRQQEGSRKRARSGDE</sequence>
<gene>
    <name evidence="2" type="ORF">ARMGADRAFT_1020296</name>
</gene>
<feature type="compositionally biased region" description="Basic and acidic residues" evidence="1">
    <location>
        <begin position="57"/>
        <end position="71"/>
    </location>
</feature>
<dbReference type="Proteomes" id="UP000217790">
    <property type="component" value="Unassembled WGS sequence"/>
</dbReference>
<proteinExistence type="predicted"/>
<dbReference type="OrthoDB" id="10482580at2759"/>
<protein>
    <submittedName>
        <fullName evidence="2">Uncharacterized protein</fullName>
    </submittedName>
</protein>
<evidence type="ECO:0000256" key="1">
    <source>
        <dbReference type="SAM" id="MobiDB-lite"/>
    </source>
</evidence>
<accession>A0A2H3CEC9</accession>
<reference evidence="3" key="1">
    <citation type="journal article" date="2017" name="Nat. Ecol. Evol.">
        <title>Genome expansion and lineage-specific genetic innovations in the forest pathogenic fungi Armillaria.</title>
        <authorList>
            <person name="Sipos G."/>
            <person name="Prasanna A.N."/>
            <person name="Walter M.C."/>
            <person name="O'Connor E."/>
            <person name="Balint B."/>
            <person name="Krizsan K."/>
            <person name="Kiss B."/>
            <person name="Hess J."/>
            <person name="Varga T."/>
            <person name="Slot J."/>
            <person name="Riley R."/>
            <person name="Boka B."/>
            <person name="Rigling D."/>
            <person name="Barry K."/>
            <person name="Lee J."/>
            <person name="Mihaltcheva S."/>
            <person name="LaButti K."/>
            <person name="Lipzen A."/>
            <person name="Waldron R."/>
            <person name="Moloney N.M."/>
            <person name="Sperisen C."/>
            <person name="Kredics L."/>
            <person name="Vagvoelgyi C."/>
            <person name="Patrignani A."/>
            <person name="Fitzpatrick D."/>
            <person name="Nagy I."/>
            <person name="Doyle S."/>
            <person name="Anderson J.B."/>
            <person name="Grigoriev I.V."/>
            <person name="Gueldener U."/>
            <person name="Muensterkoetter M."/>
            <person name="Nagy L.G."/>
        </authorList>
    </citation>
    <scope>NUCLEOTIDE SEQUENCE [LARGE SCALE GENOMIC DNA]</scope>
    <source>
        <strain evidence="3">Ar21-2</strain>
    </source>
</reference>
<organism evidence="2 3">
    <name type="scientific">Armillaria gallica</name>
    <name type="common">Bulbous honey fungus</name>
    <name type="synonym">Armillaria bulbosa</name>
    <dbReference type="NCBI Taxonomy" id="47427"/>
    <lineage>
        <taxon>Eukaryota</taxon>
        <taxon>Fungi</taxon>
        <taxon>Dikarya</taxon>
        <taxon>Basidiomycota</taxon>
        <taxon>Agaricomycotina</taxon>
        <taxon>Agaricomycetes</taxon>
        <taxon>Agaricomycetidae</taxon>
        <taxon>Agaricales</taxon>
        <taxon>Marasmiineae</taxon>
        <taxon>Physalacriaceae</taxon>
        <taxon>Armillaria</taxon>
    </lineage>
</organism>